<reference evidence="1" key="1">
    <citation type="submission" date="2020-09" db="EMBL/GenBank/DDBJ databases">
        <authorList>
            <person name="Kim M.K."/>
        </authorList>
    </citation>
    <scope>NUCLEOTIDE SEQUENCE</scope>
    <source>
        <strain evidence="1">BT702</strain>
    </source>
</reference>
<evidence type="ECO:0000313" key="1">
    <source>
        <dbReference type="EMBL" id="MBD2705732.1"/>
    </source>
</evidence>
<dbReference type="RefSeq" id="WP_190893443.1">
    <property type="nucleotide sequence ID" value="NZ_JACWZY010000068.1"/>
</dbReference>
<proteinExistence type="predicted"/>
<dbReference type="Proteomes" id="UP000598820">
    <property type="component" value="Unassembled WGS sequence"/>
</dbReference>
<accession>A0A927AWL3</accession>
<name>A0A927AWL3_9BACT</name>
<evidence type="ECO:0000313" key="2">
    <source>
        <dbReference type="Proteomes" id="UP000598820"/>
    </source>
</evidence>
<keyword evidence="2" id="KW-1185">Reference proteome</keyword>
<dbReference type="EMBL" id="JACWZY010000068">
    <property type="protein sequence ID" value="MBD2705732.1"/>
    <property type="molecule type" value="Genomic_DNA"/>
</dbReference>
<comment type="caution">
    <text evidence="1">The sequence shown here is derived from an EMBL/GenBank/DDBJ whole genome shotgun (WGS) entry which is preliminary data.</text>
</comment>
<protein>
    <submittedName>
        <fullName evidence="1">Uncharacterized protein</fullName>
    </submittedName>
</protein>
<dbReference type="AlphaFoldDB" id="A0A927AWL3"/>
<gene>
    <name evidence="1" type="ORF">IC229_34315</name>
</gene>
<organism evidence="1 2">
    <name type="scientific">Spirosoma profusum</name>
    <dbReference type="NCBI Taxonomy" id="2771354"/>
    <lineage>
        <taxon>Bacteria</taxon>
        <taxon>Pseudomonadati</taxon>
        <taxon>Bacteroidota</taxon>
        <taxon>Cytophagia</taxon>
        <taxon>Cytophagales</taxon>
        <taxon>Cytophagaceae</taxon>
        <taxon>Spirosoma</taxon>
    </lineage>
</organism>
<sequence length="46" mass="5217">MDNRFAVTDVPEAIAMIMTGRSRQVEKIRSIELTISFVDAENTGRF</sequence>